<dbReference type="EMBL" id="JBHSKX010000002">
    <property type="protein sequence ID" value="MFC5367793.1"/>
    <property type="molecule type" value="Genomic_DNA"/>
</dbReference>
<reference evidence="2 3" key="1">
    <citation type="journal article" date="2019" name="Int. J. Syst. Evol. Microbiol.">
        <title>The Global Catalogue of Microorganisms (GCM) 10K type strain sequencing project: providing services to taxonomists for standard genome sequencing and annotation.</title>
        <authorList>
            <consortium name="The Broad Institute Genomics Platform"/>
            <consortium name="The Broad Institute Genome Sequencing Center for Infectious Disease"/>
            <person name="Wu L."/>
            <person name="Ma J."/>
        </authorList>
    </citation>
    <scope>NUCLEOTIDE SEQUENCE [LARGE SCALE GENOMIC DNA]</scope>
    <source>
        <strain evidence="2 3">CGMCC 1.12237</strain>
    </source>
</reference>
<gene>
    <name evidence="2" type="ORF">ACFPJ5_12710</name>
</gene>
<organism evidence="2 3">
    <name type="scientific">Salinirubrum litoreum</name>
    <dbReference type="NCBI Taxonomy" id="1126234"/>
    <lineage>
        <taxon>Archaea</taxon>
        <taxon>Methanobacteriati</taxon>
        <taxon>Methanobacteriota</taxon>
        <taxon>Stenosarchaea group</taxon>
        <taxon>Halobacteria</taxon>
        <taxon>Halobacteriales</taxon>
        <taxon>Haloferacaceae</taxon>
        <taxon>Salinirubrum</taxon>
    </lineage>
</organism>
<keyword evidence="3" id="KW-1185">Reference proteome</keyword>
<dbReference type="PANTHER" id="PTHR35519:SF2">
    <property type="entry name" value="PH DOMAIN PROTEIN"/>
    <property type="match status" value="1"/>
</dbReference>
<proteinExistence type="predicted"/>
<protein>
    <submittedName>
        <fullName evidence="2">DUF4112 domain-containing protein</fullName>
    </submittedName>
</protein>
<accession>A0ABD5RCT9</accession>
<keyword evidence="1" id="KW-0472">Membrane</keyword>
<dbReference type="PANTHER" id="PTHR35519">
    <property type="entry name" value="MEMBRANE PROTEINS"/>
    <property type="match status" value="1"/>
</dbReference>
<evidence type="ECO:0000313" key="3">
    <source>
        <dbReference type="Proteomes" id="UP001596201"/>
    </source>
</evidence>
<dbReference type="Pfam" id="PF13430">
    <property type="entry name" value="DUF4112"/>
    <property type="match status" value="1"/>
</dbReference>
<dbReference type="RefSeq" id="WP_227230040.1">
    <property type="nucleotide sequence ID" value="NZ_JAJCVJ010000002.1"/>
</dbReference>
<dbReference type="Proteomes" id="UP001596201">
    <property type="component" value="Unassembled WGS sequence"/>
</dbReference>
<name>A0ABD5RCT9_9EURY</name>
<evidence type="ECO:0000313" key="2">
    <source>
        <dbReference type="EMBL" id="MFC5367793.1"/>
    </source>
</evidence>
<keyword evidence="1" id="KW-1133">Transmembrane helix</keyword>
<keyword evidence="1" id="KW-0812">Transmembrane</keyword>
<dbReference type="AlphaFoldDB" id="A0ABD5RCT9"/>
<sequence>MPSQRPPTTAVAQSDEPTTLVSQEARIAHLRELSRLFDSSIRVPGTDYRIGLDPILGLLPVLGDVPGATVSAYIVAEAAAMGVPRETLARMGVNLVLDATLGSLPVVGDLFDAVWKANERNVRLLTDRVDDPDAGTADRRFLLAVTAGLLVCLLAVGAATTLVALWLLAQAGITL</sequence>
<dbReference type="InterPro" id="IPR025187">
    <property type="entry name" value="DUF4112"/>
</dbReference>
<feature type="transmembrane region" description="Helical" evidence="1">
    <location>
        <begin position="141"/>
        <end position="169"/>
    </location>
</feature>
<evidence type="ECO:0000256" key="1">
    <source>
        <dbReference type="SAM" id="Phobius"/>
    </source>
</evidence>
<comment type="caution">
    <text evidence="2">The sequence shown here is derived from an EMBL/GenBank/DDBJ whole genome shotgun (WGS) entry which is preliminary data.</text>
</comment>